<name>A0ABU0W4J9_9GAMM</name>
<dbReference type="InterPro" id="IPR000297">
    <property type="entry name" value="PPIase_PpiC"/>
</dbReference>
<evidence type="ECO:0000256" key="1">
    <source>
        <dbReference type="ARBA" id="ARBA00004382"/>
    </source>
</evidence>
<dbReference type="Gene3D" id="1.10.4030.10">
    <property type="entry name" value="Porin chaperone SurA, peptide-binding domain"/>
    <property type="match status" value="1"/>
</dbReference>
<evidence type="ECO:0000256" key="7">
    <source>
        <dbReference type="ARBA" id="ARBA00023186"/>
    </source>
</evidence>
<sequence length="638" mass="73601">MLQSIRDNITGWIAWVVVILLSIPFALFGINTYFEGRFSNDVARVNGEELTNQAFRERYQNQYQQIRQMFGDQFDPEMIDEERLRRQVLDQMIEEELLVQRADDQRYRVSEEEIIAQIQSFEAFQVNGRFDMDRYRGLLRAQGMTPAMLERRIERDMKSRLIQNAITGSAFATELEVQRMAALEGQQRSFSEIRFALDDFLARVEVSEEEVEAYYQANSNQFMTEEAVDLEYVQLALSSIAETIDVSEEELRDAWEANRAAFMEDEERYARHILIAVDNGEDEARARIEALADRLAEGESFETLARDYSDDPLSGAEGGSLGWVLPGDMVDEVDRAIFELEAGEVSEIVRSEFGFHLIRVDEIESPEPMPFEDARDELLAELRQEKAERDYYDQREKLADESFANPDDLSHIASIMDLEIREQSSVTRDGGDGIADHARVRREAFSDMVLRERMNSDPIELDDERVVVIRVTDHHPAEQRPLEEVAGEIRDRLTREKAQAEAELRAEELLAQLRDGRDPAELAEEANLRLDGPRSVGRGDRELDSRVSQHLFRLPRPTDGDVFDLVQRDDGDLALLMLHTVETPELAELSEREIEQRQANLRQQMARNDFNAYLRELRRTADVEVLVDTADEDEVFGR</sequence>
<feature type="domain" description="PpiC" evidence="13">
    <location>
        <begin position="265"/>
        <end position="362"/>
    </location>
</feature>
<keyword evidence="4 12" id="KW-0812">Transmembrane</keyword>
<evidence type="ECO:0000256" key="2">
    <source>
        <dbReference type="ARBA" id="ARBA00022475"/>
    </source>
</evidence>
<dbReference type="PROSITE" id="PS50198">
    <property type="entry name" value="PPIC_PPIASE_2"/>
    <property type="match status" value="1"/>
</dbReference>
<keyword evidence="11" id="KW-0697">Rotamase</keyword>
<accession>A0ABU0W4J9</accession>
<keyword evidence="7" id="KW-0143">Chaperone</keyword>
<dbReference type="Pfam" id="PF00639">
    <property type="entry name" value="Rotamase"/>
    <property type="match status" value="1"/>
</dbReference>
<evidence type="ECO:0000256" key="11">
    <source>
        <dbReference type="PROSITE-ProRule" id="PRU00278"/>
    </source>
</evidence>
<evidence type="ECO:0000256" key="10">
    <source>
        <dbReference type="ARBA" id="ARBA00042775"/>
    </source>
</evidence>
<dbReference type="InterPro" id="IPR023058">
    <property type="entry name" value="PPIase_PpiC_CS"/>
</dbReference>
<dbReference type="InterPro" id="IPR046357">
    <property type="entry name" value="PPIase_dom_sf"/>
</dbReference>
<dbReference type="Gene3D" id="3.10.50.40">
    <property type="match status" value="1"/>
</dbReference>
<proteinExistence type="inferred from homology"/>
<keyword evidence="11" id="KW-0413">Isomerase</keyword>
<evidence type="ECO:0000256" key="9">
    <source>
        <dbReference type="ARBA" id="ARBA00040743"/>
    </source>
</evidence>
<reference evidence="14 15" key="1">
    <citation type="submission" date="2023-08" db="EMBL/GenBank/DDBJ databases">
        <title>Whole-genome sequencing of halo(alkali)philic microorganisms from hypersaline lakes.</title>
        <authorList>
            <person name="Sorokin D.Y."/>
            <person name="Abbas B."/>
            <person name="Merkel A.Y."/>
        </authorList>
    </citation>
    <scope>NUCLEOTIDE SEQUENCE [LARGE SCALE GENOMIC DNA]</scope>
    <source>
        <strain evidence="14 15">AB-CW4</strain>
    </source>
</reference>
<dbReference type="SUPFAM" id="SSF54534">
    <property type="entry name" value="FKBP-like"/>
    <property type="match status" value="1"/>
</dbReference>
<dbReference type="Pfam" id="PF13624">
    <property type="entry name" value="SurA_N_3"/>
    <property type="match status" value="1"/>
</dbReference>
<keyword evidence="2" id="KW-1003">Cell membrane</keyword>
<dbReference type="InterPro" id="IPR027304">
    <property type="entry name" value="Trigger_fact/SurA_dom_sf"/>
</dbReference>
<dbReference type="EMBL" id="JAVDDT010000002">
    <property type="protein sequence ID" value="MDQ2068949.1"/>
    <property type="molecule type" value="Genomic_DNA"/>
</dbReference>
<dbReference type="Proteomes" id="UP001239019">
    <property type="component" value="Unassembled WGS sequence"/>
</dbReference>
<keyword evidence="5 12" id="KW-1133">Transmembrane helix</keyword>
<feature type="transmembrane region" description="Helical" evidence="12">
    <location>
        <begin position="12"/>
        <end position="34"/>
    </location>
</feature>
<evidence type="ECO:0000256" key="4">
    <source>
        <dbReference type="ARBA" id="ARBA00022692"/>
    </source>
</evidence>
<evidence type="ECO:0000256" key="12">
    <source>
        <dbReference type="SAM" id="Phobius"/>
    </source>
</evidence>
<keyword evidence="3" id="KW-0997">Cell inner membrane</keyword>
<evidence type="ECO:0000256" key="8">
    <source>
        <dbReference type="ARBA" id="ARBA00038408"/>
    </source>
</evidence>
<evidence type="ECO:0000256" key="5">
    <source>
        <dbReference type="ARBA" id="ARBA00022989"/>
    </source>
</evidence>
<evidence type="ECO:0000313" key="15">
    <source>
        <dbReference type="Proteomes" id="UP001239019"/>
    </source>
</evidence>
<organism evidence="14 15">
    <name type="scientific">Natronospira bacteriovora</name>
    <dbReference type="NCBI Taxonomy" id="3069753"/>
    <lineage>
        <taxon>Bacteria</taxon>
        <taxon>Pseudomonadati</taxon>
        <taxon>Pseudomonadota</taxon>
        <taxon>Gammaproteobacteria</taxon>
        <taxon>Natronospirales</taxon>
        <taxon>Natronospiraceae</taxon>
        <taxon>Natronospira</taxon>
    </lineage>
</organism>
<dbReference type="InterPro" id="IPR052029">
    <property type="entry name" value="PpiD_chaperone"/>
</dbReference>
<evidence type="ECO:0000313" key="14">
    <source>
        <dbReference type="EMBL" id="MDQ2068949.1"/>
    </source>
</evidence>
<comment type="subcellular location">
    <subcellularLocation>
        <location evidence="1">Cell inner membrane</location>
        <topology evidence="1">Single-pass type II membrane protein</topology>
        <orientation evidence="1">Periplasmic side</orientation>
    </subcellularLocation>
</comment>
<keyword evidence="15" id="KW-1185">Reference proteome</keyword>
<dbReference type="SUPFAM" id="SSF109998">
    <property type="entry name" value="Triger factor/SurA peptide-binding domain-like"/>
    <property type="match status" value="1"/>
</dbReference>
<evidence type="ECO:0000256" key="6">
    <source>
        <dbReference type="ARBA" id="ARBA00023136"/>
    </source>
</evidence>
<dbReference type="PANTHER" id="PTHR47529">
    <property type="entry name" value="PEPTIDYL-PROLYL CIS-TRANS ISOMERASE D"/>
    <property type="match status" value="1"/>
</dbReference>
<protein>
    <recommendedName>
        <fullName evidence="9">Periplasmic chaperone PpiD</fullName>
    </recommendedName>
    <alternativeName>
        <fullName evidence="10">Periplasmic folding chaperone</fullName>
    </alternativeName>
</protein>
<evidence type="ECO:0000259" key="13">
    <source>
        <dbReference type="PROSITE" id="PS50198"/>
    </source>
</evidence>
<evidence type="ECO:0000256" key="3">
    <source>
        <dbReference type="ARBA" id="ARBA00022519"/>
    </source>
</evidence>
<comment type="caution">
    <text evidence="14">The sequence shown here is derived from an EMBL/GenBank/DDBJ whole genome shotgun (WGS) entry which is preliminary data.</text>
</comment>
<gene>
    <name evidence="14" type="ORF">RBH19_03585</name>
</gene>
<comment type="similarity">
    <text evidence="8">Belongs to the PpiD chaperone family.</text>
</comment>
<dbReference type="PROSITE" id="PS01096">
    <property type="entry name" value="PPIC_PPIASE_1"/>
    <property type="match status" value="1"/>
</dbReference>
<dbReference type="RefSeq" id="WP_306727444.1">
    <property type="nucleotide sequence ID" value="NZ_JAVDDT010000002.1"/>
</dbReference>
<dbReference type="PANTHER" id="PTHR47529:SF1">
    <property type="entry name" value="PERIPLASMIC CHAPERONE PPID"/>
    <property type="match status" value="1"/>
</dbReference>
<keyword evidence="6 12" id="KW-0472">Membrane</keyword>